<keyword evidence="3" id="KW-1185">Reference proteome</keyword>
<evidence type="ECO:0000313" key="2">
    <source>
        <dbReference type="EMBL" id="KAG5181115.1"/>
    </source>
</evidence>
<dbReference type="OrthoDB" id="10258187at2759"/>
<name>A0A835YX71_9STRA</name>
<evidence type="ECO:0000259" key="1">
    <source>
        <dbReference type="Pfam" id="PF07137"/>
    </source>
</evidence>
<dbReference type="GO" id="GO:0010028">
    <property type="term" value="P:xanthophyll cycle"/>
    <property type="evidence" value="ECO:0007669"/>
    <property type="project" value="InterPro"/>
</dbReference>
<sequence>MGVGLLLGNGSSVGTGYAALAAEPAARQIDYGCLACQCGATMLQAATDPRALHELSCLSMCDANDIGCQMKCGDLYKDEVLRDFQVCALSKHKCLPQRVDSTASLPDPAALPRTFNPEQYSGEWYITHGLNPIFDCFDCQRHKVTGRPGQLIVDVEYDVQPEGRGQRFTRQLRQVFVQSEEHPTVLTAADPGYLHQRDDWYILDADPAKYMLVYYTGCNDAWCGYVGGVVYSRAPVLDDATRAHLQRVATNFGIKFSDMCQTDNSCSLRARQKAAAAAAAAAPMVPVAAAAALSQAAAVQDAAAAAAAAPVNDAKLADASEVIALPAEPPDVRLAAAAAQEAAVAMAAPEEDVLLASATELDALPEEPVAADVSMSAAAAAAAEAVPAAAAAAVAAAAALAAPIDMAAGTAPSAAMDMMFR</sequence>
<dbReference type="InterPro" id="IPR012674">
    <property type="entry name" value="Calycin"/>
</dbReference>
<dbReference type="Gene3D" id="2.40.128.20">
    <property type="match status" value="1"/>
</dbReference>
<dbReference type="Proteomes" id="UP000664859">
    <property type="component" value="Unassembled WGS sequence"/>
</dbReference>
<gene>
    <name evidence="2" type="ORF">JKP88DRAFT_199956</name>
</gene>
<dbReference type="InterPro" id="IPR010788">
    <property type="entry name" value="VDE_dom"/>
</dbReference>
<dbReference type="SUPFAM" id="SSF50814">
    <property type="entry name" value="Lipocalins"/>
    <property type="match status" value="1"/>
</dbReference>
<dbReference type="PANTHER" id="PTHR33970">
    <property type="entry name" value="VIOLAXANTHIN DE-EPOXIDASE, CHLOROPLASTIC-RELATED"/>
    <property type="match status" value="1"/>
</dbReference>
<accession>A0A835YX71</accession>
<proteinExistence type="predicted"/>
<dbReference type="GO" id="GO:0046422">
    <property type="term" value="F:violaxanthin de-epoxidase activity"/>
    <property type="evidence" value="ECO:0007669"/>
    <property type="project" value="InterPro"/>
</dbReference>
<organism evidence="2 3">
    <name type="scientific">Tribonema minus</name>
    <dbReference type="NCBI Taxonomy" id="303371"/>
    <lineage>
        <taxon>Eukaryota</taxon>
        <taxon>Sar</taxon>
        <taxon>Stramenopiles</taxon>
        <taxon>Ochrophyta</taxon>
        <taxon>PX clade</taxon>
        <taxon>Xanthophyceae</taxon>
        <taxon>Tribonematales</taxon>
        <taxon>Tribonemataceae</taxon>
        <taxon>Tribonema</taxon>
    </lineage>
</organism>
<dbReference type="InterPro" id="IPR044682">
    <property type="entry name" value="VDE"/>
</dbReference>
<comment type="caution">
    <text evidence="2">The sequence shown here is derived from an EMBL/GenBank/DDBJ whole genome shotgun (WGS) entry which is preliminary data.</text>
</comment>
<dbReference type="AlphaFoldDB" id="A0A835YX71"/>
<dbReference type="EMBL" id="JAFCMP010000335">
    <property type="protein sequence ID" value="KAG5181115.1"/>
    <property type="molecule type" value="Genomic_DNA"/>
</dbReference>
<dbReference type="Pfam" id="PF07137">
    <property type="entry name" value="VDE"/>
    <property type="match status" value="1"/>
</dbReference>
<dbReference type="PANTHER" id="PTHR33970:SF1">
    <property type="entry name" value="VIOLAXANTHIN DE-EPOXIDASE, CHLOROPLASTIC"/>
    <property type="match status" value="1"/>
</dbReference>
<evidence type="ECO:0000313" key="3">
    <source>
        <dbReference type="Proteomes" id="UP000664859"/>
    </source>
</evidence>
<reference evidence="2" key="1">
    <citation type="submission" date="2021-02" db="EMBL/GenBank/DDBJ databases">
        <title>First Annotated Genome of the Yellow-green Alga Tribonema minus.</title>
        <authorList>
            <person name="Mahan K.M."/>
        </authorList>
    </citation>
    <scope>NUCLEOTIDE SEQUENCE</scope>
    <source>
        <strain evidence="2">UTEX B ZZ1240</strain>
    </source>
</reference>
<protein>
    <submittedName>
        <fullName evidence="2">Violaxanthin de-epoxidase-domain-containing protein</fullName>
    </submittedName>
</protein>
<feature type="domain" description="VDE lipocalin" evidence="1">
    <location>
        <begin position="32"/>
        <end position="264"/>
    </location>
</feature>